<dbReference type="PRINTS" id="PR00412">
    <property type="entry name" value="EPOXHYDRLASE"/>
</dbReference>
<sequence>MAAERFSIQIPDAVLRDLEQRLDATRWPDELENTGWELGSNLAYLRSLAEYWRRCYDWRREEAALNQLPQYRIALDGLHIHFVHARGKGPTPLPLILTHGWPGSFVEMVKLIPLLTDPASHGGRAEDAFDVIVPSLPGYGFSDRPRERGMDPRKIATLWVRLMRELGYERFAAQGGDWGSTVSIALGLDHADRMIGIHLNYIAGRFLFGGALNQPPQDEMARAYFEELRDWWDAEGGYSHQQGTKPQTLSYALNDSPVGLLAWIVEKFQTWSDCQGDVESVFTRDELLTNVMIYWVTETISSSARLYYETRQQPLNLSHANRIKTPVGFAAFPGEIPLPPRELAERSLNITRWTTMPKGGHFAAMEQPQLLAEDVRAFFRELR</sequence>
<name>A0A428MJK2_9BACT</name>
<dbReference type="InterPro" id="IPR010497">
    <property type="entry name" value="Epoxide_hydro_N"/>
</dbReference>
<dbReference type="PANTHER" id="PTHR21661:SF35">
    <property type="entry name" value="EPOXIDE HYDROLASE"/>
    <property type="match status" value="1"/>
</dbReference>
<comment type="similarity">
    <text evidence="1">Belongs to the peptidase S33 family.</text>
</comment>
<dbReference type="Pfam" id="PF06441">
    <property type="entry name" value="EHN"/>
    <property type="match status" value="1"/>
</dbReference>
<feature type="active site" description="Proton acceptor" evidence="4">
    <location>
        <position position="361"/>
    </location>
</feature>
<organism evidence="6 7">
    <name type="scientific">Edaphobacter aggregans</name>
    <dbReference type="NCBI Taxonomy" id="570835"/>
    <lineage>
        <taxon>Bacteria</taxon>
        <taxon>Pseudomonadati</taxon>
        <taxon>Acidobacteriota</taxon>
        <taxon>Terriglobia</taxon>
        <taxon>Terriglobales</taxon>
        <taxon>Acidobacteriaceae</taxon>
        <taxon>Edaphobacter</taxon>
    </lineage>
</organism>
<dbReference type="Gene3D" id="3.40.50.1820">
    <property type="entry name" value="alpha/beta hydrolase"/>
    <property type="match status" value="1"/>
</dbReference>
<dbReference type="EMBL" id="RSDW01000001">
    <property type="protein sequence ID" value="RSL17056.1"/>
    <property type="molecule type" value="Genomic_DNA"/>
</dbReference>
<dbReference type="GO" id="GO:0004301">
    <property type="term" value="F:epoxide hydrolase activity"/>
    <property type="evidence" value="ECO:0007669"/>
    <property type="project" value="TreeGrafter"/>
</dbReference>
<dbReference type="InterPro" id="IPR000639">
    <property type="entry name" value="Epox_hydrolase-like"/>
</dbReference>
<evidence type="ECO:0000256" key="1">
    <source>
        <dbReference type="ARBA" id="ARBA00010088"/>
    </source>
</evidence>
<feature type="active site" description="Nucleophile" evidence="4">
    <location>
        <position position="177"/>
    </location>
</feature>
<evidence type="ECO:0000313" key="6">
    <source>
        <dbReference type="EMBL" id="RSL17056.1"/>
    </source>
</evidence>
<dbReference type="GO" id="GO:0097176">
    <property type="term" value="P:epoxide metabolic process"/>
    <property type="evidence" value="ECO:0007669"/>
    <property type="project" value="TreeGrafter"/>
</dbReference>
<dbReference type="PANTHER" id="PTHR21661">
    <property type="entry name" value="EPOXIDE HYDROLASE 1-RELATED"/>
    <property type="match status" value="1"/>
</dbReference>
<reference evidence="6 7" key="1">
    <citation type="submission" date="2018-12" db="EMBL/GenBank/DDBJ databases">
        <title>Sequencing of bacterial isolates from soil warming experiment in Harvard Forest, Massachusetts, USA.</title>
        <authorList>
            <person name="Deangelis K."/>
        </authorList>
    </citation>
    <scope>NUCLEOTIDE SEQUENCE [LARGE SCALE GENOMIC DNA]</scope>
    <source>
        <strain evidence="6 7">EB153</strain>
    </source>
</reference>
<dbReference type="SUPFAM" id="SSF53474">
    <property type="entry name" value="alpha/beta-Hydrolases"/>
    <property type="match status" value="1"/>
</dbReference>
<dbReference type="AlphaFoldDB" id="A0A428MJK2"/>
<dbReference type="InterPro" id="IPR016292">
    <property type="entry name" value="Epoxide_hydrolase"/>
</dbReference>
<gene>
    <name evidence="6" type="ORF">EDE15_2584</name>
</gene>
<evidence type="ECO:0000256" key="2">
    <source>
        <dbReference type="ARBA" id="ARBA00022797"/>
    </source>
</evidence>
<dbReference type="RefSeq" id="WP_125485588.1">
    <property type="nucleotide sequence ID" value="NZ_RSDW01000001.1"/>
</dbReference>
<dbReference type="OrthoDB" id="9780765at2"/>
<evidence type="ECO:0000259" key="5">
    <source>
        <dbReference type="Pfam" id="PF06441"/>
    </source>
</evidence>
<dbReference type="Proteomes" id="UP000269669">
    <property type="component" value="Unassembled WGS sequence"/>
</dbReference>
<proteinExistence type="inferred from homology"/>
<feature type="active site" description="Proton donor" evidence="4">
    <location>
        <position position="307"/>
    </location>
</feature>
<evidence type="ECO:0000256" key="3">
    <source>
        <dbReference type="ARBA" id="ARBA00022801"/>
    </source>
</evidence>
<dbReference type="PIRSF" id="PIRSF001112">
    <property type="entry name" value="Epoxide_hydrolase"/>
    <property type="match status" value="1"/>
</dbReference>
<evidence type="ECO:0000313" key="7">
    <source>
        <dbReference type="Proteomes" id="UP000269669"/>
    </source>
</evidence>
<accession>A0A428MJK2</accession>
<feature type="domain" description="Epoxide hydrolase N-terminal" evidence="5">
    <location>
        <begin position="4"/>
        <end position="108"/>
    </location>
</feature>
<keyword evidence="2" id="KW-0058">Aromatic hydrocarbons catabolism</keyword>
<dbReference type="InterPro" id="IPR029058">
    <property type="entry name" value="AB_hydrolase_fold"/>
</dbReference>
<protein>
    <submittedName>
        <fullName evidence="6">Microsomal epoxide hydrolase</fullName>
    </submittedName>
</protein>
<keyword evidence="7" id="KW-1185">Reference proteome</keyword>
<keyword evidence="3 6" id="KW-0378">Hydrolase</keyword>
<comment type="caution">
    <text evidence="6">The sequence shown here is derived from an EMBL/GenBank/DDBJ whole genome shotgun (WGS) entry which is preliminary data.</text>
</comment>
<evidence type="ECO:0000256" key="4">
    <source>
        <dbReference type="PIRSR" id="PIRSR001112-1"/>
    </source>
</evidence>